<dbReference type="InterPro" id="IPR035899">
    <property type="entry name" value="DBL_dom_sf"/>
</dbReference>
<comment type="caution">
    <text evidence="15">The sequence shown here is derived from an EMBL/GenBank/DDBJ whole genome shotgun (WGS) entry which is preliminary data.</text>
</comment>
<dbReference type="Proteomes" id="UP000663860">
    <property type="component" value="Unassembled WGS sequence"/>
</dbReference>
<evidence type="ECO:0000256" key="2">
    <source>
        <dbReference type="ARBA" id="ARBA00022443"/>
    </source>
</evidence>
<dbReference type="PROSITE" id="PS00018">
    <property type="entry name" value="EF_HAND_1"/>
    <property type="match status" value="1"/>
</dbReference>
<accession>A0A815KR00</accession>
<dbReference type="InterPro" id="IPR000219">
    <property type="entry name" value="DH_dom"/>
</dbReference>
<dbReference type="InterPro" id="IPR002048">
    <property type="entry name" value="EF_hand_dom"/>
</dbReference>
<feature type="domain" description="EF-hand" evidence="14">
    <location>
        <begin position="178"/>
        <end position="213"/>
    </location>
</feature>
<dbReference type="InterPro" id="IPR011993">
    <property type="entry name" value="PH-like_dom_sf"/>
</dbReference>
<feature type="domain" description="SH3" evidence="9">
    <location>
        <begin position="1118"/>
        <end position="1178"/>
    </location>
</feature>
<dbReference type="PROSITE" id="PS50002">
    <property type="entry name" value="SH3"/>
    <property type="match status" value="7"/>
</dbReference>
<feature type="compositionally biased region" description="Polar residues" evidence="8">
    <location>
        <begin position="735"/>
        <end position="771"/>
    </location>
</feature>
<dbReference type="InterPro" id="IPR001452">
    <property type="entry name" value="SH3_domain"/>
</dbReference>
<feature type="domain" description="SH3" evidence="9">
    <location>
        <begin position="1920"/>
        <end position="1980"/>
    </location>
</feature>
<dbReference type="InterPro" id="IPR035892">
    <property type="entry name" value="C2_domain_sf"/>
</dbReference>
<protein>
    <recommendedName>
        <fullName evidence="17">Intersectin-1</fullName>
    </recommendedName>
</protein>
<evidence type="ECO:0000313" key="16">
    <source>
        <dbReference type="Proteomes" id="UP000663860"/>
    </source>
</evidence>
<feature type="domain" description="C2" evidence="11">
    <location>
        <begin position="1693"/>
        <end position="1813"/>
    </location>
</feature>
<evidence type="ECO:0000259" key="11">
    <source>
        <dbReference type="PROSITE" id="PS50004"/>
    </source>
</evidence>
<dbReference type="Pfam" id="PF14604">
    <property type="entry name" value="SH3_9"/>
    <property type="match status" value="3"/>
</dbReference>
<evidence type="ECO:0000256" key="4">
    <source>
        <dbReference type="ARBA" id="ARBA00022583"/>
    </source>
</evidence>
<evidence type="ECO:0000256" key="1">
    <source>
        <dbReference type="ARBA" id="ARBA00004496"/>
    </source>
</evidence>
<name>A0A815KR00_9BILA</name>
<dbReference type="InterPro" id="IPR000008">
    <property type="entry name" value="C2_dom"/>
</dbReference>
<comment type="subcellular location">
    <subcellularLocation>
        <location evidence="1">Cytoplasm</location>
    </subcellularLocation>
</comment>
<evidence type="ECO:0000256" key="7">
    <source>
        <dbReference type="SAM" id="Coils"/>
    </source>
</evidence>
<dbReference type="SUPFAM" id="SSF47473">
    <property type="entry name" value="EF-hand"/>
    <property type="match status" value="2"/>
</dbReference>
<dbReference type="GO" id="GO:0005509">
    <property type="term" value="F:calcium ion binding"/>
    <property type="evidence" value="ECO:0007669"/>
    <property type="project" value="InterPro"/>
</dbReference>
<feature type="region of interest" description="Disordered" evidence="8">
    <location>
        <begin position="338"/>
        <end position="386"/>
    </location>
</feature>
<feature type="domain" description="EH" evidence="13">
    <location>
        <begin position="11"/>
        <end position="94"/>
    </location>
</feature>
<dbReference type="SMART" id="SM00054">
    <property type="entry name" value="EFh"/>
    <property type="match status" value="2"/>
</dbReference>
<reference evidence="15" key="1">
    <citation type="submission" date="2021-02" db="EMBL/GenBank/DDBJ databases">
        <authorList>
            <person name="Nowell W R."/>
        </authorList>
    </citation>
    <scope>NUCLEOTIDE SEQUENCE</scope>
</reference>
<dbReference type="Gene3D" id="1.20.900.10">
    <property type="entry name" value="Dbl homology (DH) domain"/>
    <property type="match status" value="1"/>
</dbReference>
<dbReference type="Gene3D" id="2.60.40.150">
    <property type="entry name" value="C2 domain"/>
    <property type="match status" value="1"/>
</dbReference>
<dbReference type="Gene3D" id="2.30.29.30">
    <property type="entry name" value="Pleckstrin-homology domain (PH domain)/Phosphotyrosine-binding domain (PTB)"/>
    <property type="match status" value="1"/>
</dbReference>
<feature type="domain" description="SH3" evidence="9">
    <location>
        <begin position="778"/>
        <end position="840"/>
    </location>
</feature>
<dbReference type="SUPFAM" id="SSF50044">
    <property type="entry name" value="SH3-domain"/>
    <property type="match status" value="7"/>
</dbReference>
<evidence type="ECO:0008006" key="17">
    <source>
        <dbReference type="Google" id="ProtNLM"/>
    </source>
</evidence>
<dbReference type="GO" id="GO:0005085">
    <property type="term" value="F:guanyl-nucleotide exchange factor activity"/>
    <property type="evidence" value="ECO:0007669"/>
    <property type="project" value="InterPro"/>
</dbReference>
<dbReference type="PANTHER" id="PTHR46006:SF6">
    <property type="entry name" value="INTERSECTIN-2 ISOFORM X1"/>
    <property type="match status" value="1"/>
</dbReference>
<feature type="domain" description="SH3" evidence="9">
    <location>
        <begin position="949"/>
        <end position="1007"/>
    </location>
</feature>
<feature type="domain" description="SH3" evidence="9">
    <location>
        <begin position="1841"/>
        <end position="1905"/>
    </location>
</feature>
<dbReference type="GO" id="GO:0005737">
    <property type="term" value="C:cytoplasm"/>
    <property type="evidence" value="ECO:0007669"/>
    <property type="project" value="UniProtKB-SubCell"/>
</dbReference>
<feature type="coiled-coil region" evidence="7">
    <location>
        <begin position="452"/>
        <end position="486"/>
    </location>
</feature>
<evidence type="ECO:0000259" key="13">
    <source>
        <dbReference type="PROSITE" id="PS50031"/>
    </source>
</evidence>
<dbReference type="PANTHER" id="PTHR46006">
    <property type="entry name" value="RHO GUANINE NUCLEOTIDE EXCHANGE FACTOR AT 64C, ISOFORM A"/>
    <property type="match status" value="1"/>
</dbReference>
<dbReference type="InterPro" id="IPR051480">
    <property type="entry name" value="Endocytic_GEF_Adapter"/>
</dbReference>
<dbReference type="PROSITE" id="PS50004">
    <property type="entry name" value="C2"/>
    <property type="match status" value="1"/>
</dbReference>
<sequence length="1999" mass="227715">MASNWRISPDERVRYEAYFQQCGPVQGYLTGEQAREFFVKSSLPGDILRKIWDLADVTSDGRLDKREFAIACCLISSQVQKTAPLPPTLPSSLLSDLGAVPNGVPPASFNPANQSVIPDQLPGHVVKAADPNNIPIVPLTPIIRSKYIQQFHSIVDVTKTNGFMTGLQAKTILQQTGLSNVLLHQIWNLADHDKDGRLTPDEFVVAMHCCDIVRTGQTLPSRLPDEWLPTNQMQRERIDSSSSSKSNGNPSYAILNQQLKETFNVAKPAENVSATPAAEPTEAERKLAAVTYEEKRIKNYEDGNRELERRRQALRELEEREQKEREERERKRELELQKHKEEQERKKQMEIERQLEKQRQIEQQKEEERKKLMEQREAARKEMERKSRLEWERQRMQELSAQKSRLLEQINDLKSRETGHGLELESMDDTMQTCQTKINQTEINIHTIDESIAEIQRNISTEKNLYENIEQQKKDLTTQLNSILAERESLDSSVNQLIQSKEFSMGNREADQIQYLQTQIENMNQENIQVDEQIITMTDQSKEYQTQMEELRLQFNQLEQEAKDKKPPSKVTTPTSPPAEFANFDQFNATQPSDEINNQPSHLYPSLPVEPTTTSPPPSLSPTVDVDPFQTVDPFASQPDIDSTTANNDWFQPSTDITNSTTVDPFLPKPEPTDITNSATVDPFLPKPEPTENIPVVVAAAASPRMKKAAPKANPNLKDVQKQTSVTVAADPWGASTTTNDNGGNWAQFDATNKASSPFGTNDEWPQTTNISNENSTMETIHYRVLYDYASERPDEMAISANDIILVDPTKQQDDHWLFGQIGNDRQGFFPAAYAERITSTPATNTVDTVSQLSAGSWVITLAEYQGKTVDKHLSFQKDELILVREQKDAIWYSGQLQDKIGWFPRNYVRPTTEAEIETKKNSTEITPTNEKTLNSPTSNKNEVSNDIDNADIYEAVYAYEATDASDLSFDIGDRIIVLERDGDWWTGQIGDRKGAFPSNYVQKVENIQEETAIALKPFEATEEDRAFPSNYVQKVENIQEETAIALKPFEATEEDRLSFEQGQMIYIIKKDDNGWYQGEIRLPDQPVRVGWFPAECVQVPEATATELPILSPQQDTTGIQQYIAIFPYEAQQDDELSFPADAVLEILDPENTSGWFKARLGEQIGLIPSTYIQPIGVHSQSAPTPCYLSPNIIPCTPTLANSSRQLYCDDTTISSMNDSSTLITDTSSSHQTVTNSSRIAAIRELIETERRYVNDLCTVANEFIKPLSNGRILSDYEIEQLFSNWFSLIACNSVFLSTLQDLVQFREHVLILDESESMRTPRSASMSNIAMIANAPMQFFVEIQHLSLDRQGSHSQSMQRLKSRTDLYRRHRAPSNNNLTSKRSRTIERLDDNIVPQATHSTSYMTINESTRIGDVLCSYLPYMADAYFQYCNRHSQANKYLQSKMTLNKEFSTYLKIFQYKTGGLSLNGFLTKPIQRVTRYPLLIEKILKHTPINHPDYKFIQKAFDCARQLNERIDTQICEQENSLRLNWLQQHFIFHTDEDSSADGYIFDELVKFNSRTKYHTQRQLLLHGFIVKMPSGRELLVFLFNDFLLFATMKSSSSHWQSQLFERKSNLQLKLYRTPIFLTDIIIVNESLTDQLTFSIATKIFEKPIILKTQQNNIRTLWVRTINNAVEELKTIEKSIISNKTLFSITREDGDYNPKTAIARLILVVQEAHDLVPSIPTLERARTLKSYCEITIGSLSSRTPSAKGTANPKWNIPMQFFIYDLVEDIIHINLFDNKYFSPDENIGFTSMHLIDILPCSLDTFLAQPPAAFTQTIYLNNGAFPSNYVQKVENIQEETAIALKPFEATEEDRLSFEQGQMIYIIKKDDNGWYQGEIRLPDQPVRVGWFPAECVQVPEATATELPVLSPQQDTTGIQQYIAIFPYEAQQDDELSFPADAVLEILDPENTSGWFKARLGEQIGLIPSTYIQPIGVHSQCKKIMIMISKHHLICN</sequence>
<dbReference type="SUPFAM" id="SSF48065">
    <property type="entry name" value="DBL homology domain (DH-domain)"/>
    <property type="match status" value="1"/>
</dbReference>
<dbReference type="InterPro" id="IPR018247">
    <property type="entry name" value="EF_Hand_1_Ca_BS"/>
</dbReference>
<keyword evidence="2 6" id="KW-0728">SH3 domain</keyword>
<dbReference type="InterPro" id="IPR011992">
    <property type="entry name" value="EF-hand-dom_pair"/>
</dbReference>
<dbReference type="PROSITE" id="PS50031">
    <property type="entry name" value="EH"/>
    <property type="match status" value="2"/>
</dbReference>
<feature type="domain" description="SH3" evidence="9">
    <location>
        <begin position="1039"/>
        <end position="1103"/>
    </location>
</feature>
<evidence type="ECO:0000256" key="5">
    <source>
        <dbReference type="ARBA" id="ARBA00022837"/>
    </source>
</evidence>
<feature type="domain" description="EF-hand" evidence="14">
    <location>
        <begin position="43"/>
        <end position="78"/>
    </location>
</feature>
<keyword evidence="7" id="KW-0175">Coiled coil</keyword>
<dbReference type="Pfam" id="PF16652">
    <property type="entry name" value="PH_13"/>
    <property type="match status" value="1"/>
</dbReference>
<dbReference type="EMBL" id="CAJNOE010001145">
    <property type="protein sequence ID" value="CAF1393114.1"/>
    <property type="molecule type" value="Genomic_DNA"/>
</dbReference>
<keyword evidence="3" id="KW-0963">Cytoplasm</keyword>
<feature type="domain" description="SH3" evidence="9">
    <location>
        <begin position="854"/>
        <end position="914"/>
    </location>
</feature>
<dbReference type="SUPFAM" id="SSF49562">
    <property type="entry name" value="C2 domain (Calcium/lipid-binding domain, CaLB)"/>
    <property type="match status" value="1"/>
</dbReference>
<evidence type="ECO:0000256" key="3">
    <source>
        <dbReference type="ARBA" id="ARBA00022490"/>
    </source>
</evidence>
<dbReference type="Pfam" id="PF12763">
    <property type="entry name" value="EH"/>
    <property type="match status" value="2"/>
</dbReference>
<dbReference type="SUPFAM" id="SSF50729">
    <property type="entry name" value="PH domain-like"/>
    <property type="match status" value="1"/>
</dbReference>
<dbReference type="PROSITE" id="PS50222">
    <property type="entry name" value="EF_HAND_2"/>
    <property type="match status" value="2"/>
</dbReference>
<feature type="region of interest" description="Disordered" evidence="8">
    <location>
        <begin position="221"/>
        <end position="251"/>
    </location>
</feature>
<feature type="region of interest" description="Disordered" evidence="8">
    <location>
        <begin position="560"/>
        <end position="662"/>
    </location>
</feature>
<dbReference type="PROSITE" id="PS50010">
    <property type="entry name" value="DH_2"/>
    <property type="match status" value="1"/>
</dbReference>
<feature type="region of interest" description="Disordered" evidence="8">
    <location>
        <begin position="732"/>
        <end position="771"/>
    </location>
</feature>
<dbReference type="InterPro" id="IPR036028">
    <property type="entry name" value="SH3-like_dom_sf"/>
</dbReference>
<evidence type="ECO:0000259" key="14">
    <source>
        <dbReference type="PROSITE" id="PS50222"/>
    </source>
</evidence>
<dbReference type="Pfam" id="PF00018">
    <property type="entry name" value="SH3_1"/>
    <property type="match status" value="4"/>
</dbReference>
<evidence type="ECO:0000259" key="9">
    <source>
        <dbReference type="PROSITE" id="PS50002"/>
    </source>
</evidence>
<dbReference type="CDD" id="cd00160">
    <property type="entry name" value="RhoGEF"/>
    <property type="match status" value="1"/>
</dbReference>
<feature type="domain" description="PH" evidence="10">
    <location>
        <begin position="1570"/>
        <end position="1678"/>
    </location>
</feature>
<keyword evidence="4" id="KW-0254">Endocytosis</keyword>
<evidence type="ECO:0000256" key="8">
    <source>
        <dbReference type="SAM" id="MobiDB-lite"/>
    </source>
</evidence>
<dbReference type="Gene3D" id="2.30.30.40">
    <property type="entry name" value="SH3 Domains"/>
    <property type="match status" value="7"/>
</dbReference>
<dbReference type="GO" id="GO:0035025">
    <property type="term" value="P:positive regulation of Rho protein signal transduction"/>
    <property type="evidence" value="ECO:0007669"/>
    <property type="project" value="TreeGrafter"/>
</dbReference>
<dbReference type="PROSITE" id="PS50003">
    <property type="entry name" value="PH_DOMAIN"/>
    <property type="match status" value="1"/>
</dbReference>
<organism evidence="15 16">
    <name type="scientific">Adineta steineri</name>
    <dbReference type="NCBI Taxonomy" id="433720"/>
    <lineage>
        <taxon>Eukaryota</taxon>
        <taxon>Metazoa</taxon>
        <taxon>Spiralia</taxon>
        <taxon>Gnathifera</taxon>
        <taxon>Rotifera</taxon>
        <taxon>Eurotatoria</taxon>
        <taxon>Bdelloidea</taxon>
        <taxon>Adinetida</taxon>
        <taxon>Adinetidae</taxon>
        <taxon>Adineta</taxon>
    </lineage>
</organism>
<proteinExistence type="predicted"/>
<feature type="domain" description="EH" evidence="13">
    <location>
        <begin position="143"/>
        <end position="234"/>
    </location>
</feature>
<dbReference type="GO" id="GO:0006897">
    <property type="term" value="P:endocytosis"/>
    <property type="evidence" value="ECO:0007669"/>
    <property type="project" value="UniProtKB-KW"/>
</dbReference>
<feature type="compositionally biased region" description="Polar residues" evidence="8">
    <location>
        <begin position="640"/>
        <end position="662"/>
    </location>
</feature>
<feature type="compositionally biased region" description="Polar residues" evidence="8">
    <location>
        <begin position="585"/>
        <end position="601"/>
    </location>
</feature>
<evidence type="ECO:0000313" key="15">
    <source>
        <dbReference type="EMBL" id="CAF1393114.1"/>
    </source>
</evidence>
<dbReference type="SMART" id="SM00326">
    <property type="entry name" value="SH3"/>
    <property type="match status" value="7"/>
</dbReference>
<evidence type="ECO:0000259" key="10">
    <source>
        <dbReference type="PROSITE" id="PS50003"/>
    </source>
</evidence>
<feature type="domain" description="DH" evidence="12">
    <location>
        <begin position="1238"/>
        <end position="1521"/>
    </location>
</feature>
<gene>
    <name evidence="15" type="ORF">IZO911_LOCUS39069</name>
</gene>
<dbReference type="InterPro" id="IPR001849">
    <property type="entry name" value="PH_domain"/>
</dbReference>
<dbReference type="InterPro" id="IPR000261">
    <property type="entry name" value="EH_dom"/>
</dbReference>
<dbReference type="CDD" id="cd00052">
    <property type="entry name" value="EH"/>
    <property type="match status" value="2"/>
</dbReference>
<dbReference type="SMART" id="SM00239">
    <property type="entry name" value="C2"/>
    <property type="match status" value="1"/>
</dbReference>
<dbReference type="CDD" id="cd00174">
    <property type="entry name" value="SH3"/>
    <property type="match status" value="3"/>
</dbReference>
<evidence type="ECO:0000256" key="6">
    <source>
        <dbReference type="PROSITE-ProRule" id="PRU00192"/>
    </source>
</evidence>
<dbReference type="PRINTS" id="PR00452">
    <property type="entry name" value="SH3DOMAIN"/>
</dbReference>
<dbReference type="SMART" id="SM00325">
    <property type="entry name" value="RhoGEF"/>
    <property type="match status" value="1"/>
</dbReference>
<evidence type="ECO:0000259" key="12">
    <source>
        <dbReference type="PROSITE" id="PS50010"/>
    </source>
</evidence>
<dbReference type="Pfam" id="PF00621">
    <property type="entry name" value="RhoGEF"/>
    <property type="match status" value="1"/>
</dbReference>
<keyword evidence="5" id="KW-0106">Calcium</keyword>
<dbReference type="SMART" id="SM00027">
    <property type="entry name" value="EH"/>
    <property type="match status" value="2"/>
</dbReference>
<dbReference type="Gene3D" id="1.10.238.10">
    <property type="entry name" value="EF-hand"/>
    <property type="match status" value="2"/>
</dbReference>
<dbReference type="Pfam" id="PF00168">
    <property type="entry name" value="C2"/>
    <property type="match status" value="1"/>
</dbReference>